<dbReference type="PANTHER" id="PTHR39201:SF1">
    <property type="entry name" value="FLAVODOXIN-LIKE DOMAIN-CONTAINING PROTEIN"/>
    <property type="match status" value="1"/>
</dbReference>
<accession>A0A218P1P7</accession>
<keyword evidence="3" id="KW-1185">Reference proteome</keyword>
<dbReference type="KEGG" id="tce:A3L02_04385"/>
<reference evidence="2 3" key="1">
    <citation type="submission" date="2016-03" db="EMBL/GenBank/DDBJ databases">
        <title>Complete genome sequence of Thermococcus celer.</title>
        <authorList>
            <person name="Oger P.M."/>
        </authorList>
    </citation>
    <scope>NUCLEOTIDE SEQUENCE [LARGE SCALE GENOMIC DNA]</scope>
    <source>
        <strain evidence="2 3">Vu 13</strain>
    </source>
</reference>
<evidence type="ECO:0000313" key="3">
    <source>
        <dbReference type="Proteomes" id="UP000197156"/>
    </source>
</evidence>
<gene>
    <name evidence="2" type="ORF">A3L02_04385</name>
</gene>
<organism evidence="2 3">
    <name type="scientific">Thermococcus celer Vu 13 = JCM 8558</name>
    <dbReference type="NCBI Taxonomy" id="1293037"/>
    <lineage>
        <taxon>Archaea</taxon>
        <taxon>Methanobacteriati</taxon>
        <taxon>Methanobacteriota</taxon>
        <taxon>Thermococci</taxon>
        <taxon>Thermococcales</taxon>
        <taxon>Thermococcaceae</taxon>
        <taxon>Thermococcus</taxon>
    </lineage>
</organism>
<dbReference type="InterPro" id="IPR029039">
    <property type="entry name" value="Flavoprotein-like_sf"/>
</dbReference>
<protein>
    <submittedName>
        <fullName evidence="2">Flavodoxin</fullName>
    </submittedName>
</protein>
<dbReference type="PANTHER" id="PTHR39201">
    <property type="entry name" value="EXPORTED PROTEIN-RELATED"/>
    <property type="match status" value="1"/>
</dbReference>
<dbReference type="InterPro" id="IPR008254">
    <property type="entry name" value="Flavodoxin/NO_synth"/>
</dbReference>
<sequence>MKILVAFYSRSGNTKRAAGIIAKTLGAEMDEIIDKKNRRGILGFLRAGYDATRGKTTEIEFHKDPSGYDLVVIGTPTWNGRVTPAVRTYLLKNREKIGRAAFFTTCAGRSRRCLAQMREILGKEPMKEGIFYVKSLERDAREFAEGLKKLVG</sequence>
<evidence type="ECO:0000313" key="2">
    <source>
        <dbReference type="EMBL" id="ASI98851.1"/>
    </source>
</evidence>
<name>A0A218P1P7_THECE</name>
<dbReference type="SUPFAM" id="SSF52218">
    <property type="entry name" value="Flavoproteins"/>
    <property type="match status" value="1"/>
</dbReference>
<dbReference type="Proteomes" id="UP000197156">
    <property type="component" value="Chromosome"/>
</dbReference>
<dbReference type="PROSITE" id="PS50902">
    <property type="entry name" value="FLAVODOXIN_LIKE"/>
    <property type="match status" value="1"/>
</dbReference>
<feature type="domain" description="Flavodoxin-like" evidence="1">
    <location>
        <begin position="3"/>
        <end position="152"/>
    </location>
</feature>
<dbReference type="GeneID" id="33323968"/>
<proteinExistence type="predicted"/>
<dbReference type="Gene3D" id="3.40.50.360">
    <property type="match status" value="1"/>
</dbReference>
<dbReference type="GO" id="GO:0010181">
    <property type="term" value="F:FMN binding"/>
    <property type="evidence" value="ECO:0007669"/>
    <property type="project" value="InterPro"/>
</dbReference>
<evidence type="ECO:0000259" key="1">
    <source>
        <dbReference type="PROSITE" id="PS50902"/>
    </source>
</evidence>
<dbReference type="OrthoDB" id="73155at2157"/>
<dbReference type="EMBL" id="CP014854">
    <property type="protein sequence ID" value="ASI98851.1"/>
    <property type="molecule type" value="Genomic_DNA"/>
</dbReference>
<dbReference type="RefSeq" id="WP_088862807.1">
    <property type="nucleotide sequence ID" value="NZ_CP014854.1"/>
</dbReference>
<dbReference type="AlphaFoldDB" id="A0A218P1P7"/>